<dbReference type="InterPro" id="IPR036705">
    <property type="entry name" value="Ribosyl_crysJ1_sf"/>
</dbReference>
<comment type="cofactor">
    <cofactor evidence="6">
        <name>Mg(2+)</name>
        <dbReference type="ChEBI" id="CHEBI:18420"/>
    </cofactor>
    <text evidence="6">Binds 2 magnesium ions per subunit.</text>
</comment>
<evidence type="ECO:0000256" key="4">
    <source>
        <dbReference type="ARBA" id="ARBA00022695"/>
    </source>
</evidence>
<keyword evidence="7" id="KW-0520">NAD</keyword>
<keyword evidence="3 7" id="KW-0808">Transferase</keyword>
<keyword evidence="6" id="KW-0460">Magnesium</keyword>
<dbReference type="Gene3D" id="3.90.176.10">
    <property type="entry name" value="Toxin ADP-ribosyltransferase, Chain A, domain 1"/>
    <property type="match status" value="1"/>
</dbReference>
<accession>A0A816D6N4</accession>
<proteinExistence type="inferred from homology"/>
<evidence type="ECO:0000256" key="1">
    <source>
        <dbReference type="ARBA" id="ARBA00009558"/>
    </source>
</evidence>
<dbReference type="InterPro" id="IPR050792">
    <property type="entry name" value="ADP-ribosylglycohydrolase"/>
</dbReference>
<evidence type="ECO:0000256" key="3">
    <source>
        <dbReference type="ARBA" id="ARBA00022679"/>
    </source>
</evidence>
<evidence type="ECO:0000256" key="6">
    <source>
        <dbReference type="PIRSR" id="PIRSR605502-1"/>
    </source>
</evidence>
<dbReference type="OrthoDB" id="410104at2759"/>
<reference evidence="8" key="1">
    <citation type="submission" date="2021-02" db="EMBL/GenBank/DDBJ databases">
        <authorList>
            <person name="Nowell W R."/>
        </authorList>
    </citation>
    <scope>NUCLEOTIDE SEQUENCE</scope>
</reference>
<sequence length="873" mass="100454">MYVAERFFDAGQEYLPKSSAFERYANESLVTIEMAIRVLEPPIYNCDVMALTAKRIMSCSVGVLTIDEAAAIYLYTMWSGKPEQAISTQLNRTLRSGTQDELTSWLSYLQLFVTALNKLPSVNGTIWRFARGDITSYYRNYCVWSGFSSCTRTESLFEVFLNRNYVYTIFEIECISGKAIRKYSECPNEDEVLLMPGTRLRVIKKENLSNGFKKVYLQEEGHPNQQLAPRLGTSVSFNGTYRTGQDFHSTLNQSNNEIKSRPLYTARTTLSIQPIHENQTHQSRRFSIDQNRFNNDHIKRTFSLSEYERVEKLNDHYVSHKFWLDCLYHDYSKRLIMTPQDLEIKLRYPPTTVHYITLNRVKGSMFGMTLGDAVGTHIKFLPRQYLKEIPVRDLHEGRTWCLKKGQFTDDTSMALCLAASLVCRRDFVPYDQLVRYKWWYRNGYMSLNGKCFDIGASTSQSLCEFERRQRLFANKYQIPLDEIDSLSDHYLLEKFDVFCSANGAVGNGALMRLAPVPLFFYRDPIQAVEFSGISGIITHDDQRVYDACRYYGALIVAALRGEAKSQLLDNDFYWKHIQWFNNKPLTLEVINIAHGSYKKPGGHRDGIRGNGYIINALEAALWAFYYDENSFEKGLLDVVNLGDETNTTAAIYGQLAGAYYGYDCVPDKWKKQMYASNFLQCLCEWIVYEGELWKSKSSISNESEANDQFHSNFLSQSNIEWRSMSDTCLAHAEASTVARKEQPFNKLGLASSVHFSDLPSRTNHGANRVVRSTLSWKPRTTQTRYEYGVRVGSSVGGGLCYKDYNEKPFKYSVTTGIRYSPVTKSYYDFNGLKQEAQFSTYEQLPNVTHWPWNRGQPVAPYSTQYYVSLSDVP</sequence>
<organism evidence="8 9">
    <name type="scientific">Rotaria magnacalcarata</name>
    <dbReference type="NCBI Taxonomy" id="392030"/>
    <lineage>
        <taxon>Eukaryota</taxon>
        <taxon>Metazoa</taxon>
        <taxon>Spiralia</taxon>
        <taxon>Gnathifera</taxon>
        <taxon>Rotifera</taxon>
        <taxon>Eurotatoria</taxon>
        <taxon>Bdelloidea</taxon>
        <taxon>Philodinida</taxon>
        <taxon>Philodinidae</taxon>
        <taxon>Rotaria</taxon>
    </lineage>
</organism>
<dbReference type="GO" id="GO:0046872">
    <property type="term" value="F:metal ion binding"/>
    <property type="evidence" value="ECO:0007669"/>
    <property type="project" value="UniProtKB-KW"/>
</dbReference>
<evidence type="ECO:0000256" key="2">
    <source>
        <dbReference type="ARBA" id="ARBA00022676"/>
    </source>
</evidence>
<dbReference type="PROSITE" id="PS51996">
    <property type="entry name" value="TR_MART"/>
    <property type="match status" value="1"/>
</dbReference>
<dbReference type="SUPFAM" id="SSF101478">
    <property type="entry name" value="ADP-ribosylglycohydrolase"/>
    <property type="match status" value="1"/>
</dbReference>
<keyword evidence="2 7" id="KW-0328">Glycosyltransferase</keyword>
<keyword evidence="6" id="KW-0479">Metal-binding</keyword>
<feature type="binding site" evidence="6">
    <location>
        <position position="410"/>
    </location>
    <ligand>
        <name>Mg(2+)</name>
        <dbReference type="ChEBI" id="CHEBI:18420"/>
        <label>1</label>
    </ligand>
</feature>
<dbReference type="AlphaFoldDB" id="A0A816D6N4"/>
<dbReference type="EMBL" id="CAJNOW010014520">
    <property type="protein sequence ID" value="CAF1633248.1"/>
    <property type="molecule type" value="Genomic_DNA"/>
</dbReference>
<feature type="binding site" evidence="6">
    <location>
        <position position="409"/>
    </location>
    <ligand>
        <name>Mg(2+)</name>
        <dbReference type="ChEBI" id="CHEBI:18420"/>
        <label>1</label>
    </ligand>
</feature>
<feature type="binding site" evidence="6">
    <location>
        <position position="647"/>
    </location>
    <ligand>
        <name>Mg(2+)</name>
        <dbReference type="ChEBI" id="CHEBI:18420"/>
        <label>1</label>
    </ligand>
</feature>
<evidence type="ECO:0000313" key="8">
    <source>
        <dbReference type="EMBL" id="CAF1633248.1"/>
    </source>
</evidence>
<comment type="caution">
    <text evidence="8">The sequence shown here is derived from an EMBL/GenBank/DDBJ whole genome shotgun (WGS) entry which is preliminary data.</text>
</comment>
<evidence type="ECO:0000313" key="9">
    <source>
        <dbReference type="Proteomes" id="UP000663834"/>
    </source>
</evidence>
<dbReference type="PANTHER" id="PTHR16222:SF12">
    <property type="entry name" value="ADP-RIBOSYLGLYCOHYDROLASE-RELATED"/>
    <property type="match status" value="1"/>
</dbReference>
<name>A0A816D6N4_9BILA</name>
<dbReference type="SUPFAM" id="SSF56399">
    <property type="entry name" value="ADP-ribosylation"/>
    <property type="match status" value="1"/>
</dbReference>
<dbReference type="EC" id="2.4.2.31" evidence="7"/>
<keyword evidence="7" id="KW-0521">NADP</keyword>
<dbReference type="PANTHER" id="PTHR16222">
    <property type="entry name" value="ADP-RIBOSYLGLYCOHYDROLASE"/>
    <property type="match status" value="1"/>
</dbReference>
<dbReference type="Pfam" id="PF01129">
    <property type="entry name" value="ART"/>
    <property type="match status" value="1"/>
</dbReference>
<protein>
    <recommendedName>
        <fullName evidence="7">NAD(P)(+)--arginine ADP-ribosyltransferase</fullName>
        <ecNumber evidence="7">2.4.2.31</ecNumber>
    </recommendedName>
    <alternativeName>
        <fullName evidence="7">Mono(ADP-ribosyl)transferase</fullName>
    </alternativeName>
</protein>
<comment type="catalytic activity">
    <reaction evidence="5 7">
        <text>L-arginyl-[protein] + NAD(+) = N(omega)-(ADP-D-ribosyl)-L-arginyl-[protein] + nicotinamide + H(+)</text>
        <dbReference type="Rhea" id="RHEA:19149"/>
        <dbReference type="Rhea" id="RHEA-COMP:10532"/>
        <dbReference type="Rhea" id="RHEA-COMP:15087"/>
        <dbReference type="ChEBI" id="CHEBI:15378"/>
        <dbReference type="ChEBI" id="CHEBI:17154"/>
        <dbReference type="ChEBI" id="CHEBI:29965"/>
        <dbReference type="ChEBI" id="CHEBI:57540"/>
        <dbReference type="ChEBI" id="CHEBI:142554"/>
        <dbReference type="EC" id="2.4.2.31"/>
    </reaction>
</comment>
<dbReference type="GO" id="GO:0016779">
    <property type="term" value="F:nucleotidyltransferase activity"/>
    <property type="evidence" value="ECO:0007669"/>
    <property type="project" value="UniProtKB-KW"/>
</dbReference>
<feature type="binding site" evidence="6">
    <location>
        <position position="408"/>
    </location>
    <ligand>
        <name>Mg(2+)</name>
        <dbReference type="ChEBI" id="CHEBI:18420"/>
        <label>1</label>
    </ligand>
</feature>
<dbReference type="Pfam" id="PF03747">
    <property type="entry name" value="ADP_ribosyl_GH"/>
    <property type="match status" value="1"/>
</dbReference>
<dbReference type="InterPro" id="IPR000768">
    <property type="entry name" value="ART"/>
</dbReference>
<keyword evidence="4" id="KW-0548">Nucleotidyltransferase</keyword>
<evidence type="ECO:0000256" key="5">
    <source>
        <dbReference type="ARBA" id="ARBA00047597"/>
    </source>
</evidence>
<dbReference type="InterPro" id="IPR005502">
    <property type="entry name" value="Ribosyl_crysJ1"/>
</dbReference>
<dbReference type="Gene3D" id="1.10.4080.10">
    <property type="entry name" value="ADP-ribosylation/Crystallin J1"/>
    <property type="match status" value="1"/>
</dbReference>
<gene>
    <name evidence="8" type="ORF">KQP761_LOCUS26598</name>
</gene>
<evidence type="ECO:0000256" key="7">
    <source>
        <dbReference type="RuleBase" id="RU361228"/>
    </source>
</evidence>
<dbReference type="Proteomes" id="UP000663834">
    <property type="component" value="Unassembled WGS sequence"/>
</dbReference>
<dbReference type="GO" id="GO:0106274">
    <property type="term" value="F:NAD+-protein-arginine ADP-ribosyltransferase activity"/>
    <property type="evidence" value="ECO:0007669"/>
    <property type="project" value="UniProtKB-EC"/>
</dbReference>
<comment type="similarity">
    <text evidence="1 7">Belongs to the Arg-specific ADP-ribosyltransferase family.</text>
</comment>